<accession>A0A2S1QVW1</accession>
<dbReference type="AlphaFoldDB" id="A0A2S1QVW1"/>
<evidence type="ECO:0000313" key="2">
    <source>
        <dbReference type="Proteomes" id="UP000244929"/>
    </source>
</evidence>
<protein>
    <submittedName>
        <fullName evidence="1">Uncharacterized protein</fullName>
    </submittedName>
</protein>
<evidence type="ECO:0000313" key="1">
    <source>
        <dbReference type="EMBL" id="AWH84557.1"/>
    </source>
</evidence>
<name>A0A2S1QVW1_9FLAO</name>
<dbReference type="OrthoDB" id="5519736at2"/>
<proteinExistence type="predicted"/>
<dbReference type="KEGG" id="falb:HYN59_05235"/>
<organism evidence="1 2">
    <name type="scientific">Flavobacterium album</name>
    <dbReference type="NCBI Taxonomy" id="2175091"/>
    <lineage>
        <taxon>Bacteria</taxon>
        <taxon>Pseudomonadati</taxon>
        <taxon>Bacteroidota</taxon>
        <taxon>Flavobacteriia</taxon>
        <taxon>Flavobacteriales</taxon>
        <taxon>Flavobacteriaceae</taxon>
        <taxon>Flavobacterium</taxon>
    </lineage>
</organism>
<gene>
    <name evidence="1" type="ORF">HYN59_05235</name>
</gene>
<reference evidence="1 2" key="1">
    <citation type="submission" date="2018-04" db="EMBL/GenBank/DDBJ databases">
        <title>Genome sequencing of Flavobacterium sp. HYN0059.</title>
        <authorList>
            <person name="Yi H."/>
            <person name="Baek C."/>
        </authorList>
    </citation>
    <scope>NUCLEOTIDE SEQUENCE [LARGE SCALE GENOMIC DNA]</scope>
    <source>
        <strain evidence="1 2">HYN0059</strain>
    </source>
</reference>
<dbReference type="Proteomes" id="UP000244929">
    <property type="component" value="Chromosome"/>
</dbReference>
<dbReference type="EMBL" id="CP029186">
    <property type="protein sequence ID" value="AWH84557.1"/>
    <property type="molecule type" value="Genomic_DNA"/>
</dbReference>
<dbReference type="RefSeq" id="WP_108777263.1">
    <property type="nucleotide sequence ID" value="NZ_CP029186.1"/>
</dbReference>
<sequence length="110" mass="12938">MKKWIMINYDLGLKGDYQNLYRFLDNHDALDCGNSNAALEIEVSEDNFDIIYEETKELIESEITISNNDRLYLTVTDSSCQMRGRFLFGTRKRAIWEGYGNKETFQEDVF</sequence>
<keyword evidence="2" id="KW-1185">Reference proteome</keyword>